<sequence length="57" mass="6377">METGFYREIISGRPLTRVHPEMTIFSSHPSGAQSHRCQVGRGFHNTDEIQHLLGSGL</sequence>
<protein>
    <submittedName>
        <fullName evidence="1">Uncharacterized protein</fullName>
    </submittedName>
</protein>
<dbReference type="AlphaFoldDB" id="A0A653A2C1"/>
<name>A0A653A2C1_UNCDX</name>
<proteinExistence type="predicted"/>
<organism evidence="1">
    <name type="scientific">Uncultured Desulfatiglans sp</name>
    <dbReference type="NCBI Taxonomy" id="1748965"/>
    <lineage>
        <taxon>Bacteria</taxon>
        <taxon>Pseudomonadati</taxon>
        <taxon>Thermodesulfobacteriota</taxon>
        <taxon>Desulfobacteria</taxon>
        <taxon>Desulfatiglandales</taxon>
        <taxon>Desulfatiglandaceae</taxon>
        <taxon>Desulfatiglans</taxon>
        <taxon>environmental samples</taxon>
    </lineage>
</organism>
<accession>A0A653A2C1</accession>
<dbReference type="EMBL" id="UPXX01000013">
    <property type="protein sequence ID" value="VBB42154.1"/>
    <property type="molecule type" value="Genomic_DNA"/>
</dbReference>
<reference evidence="1" key="1">
    <citation type="submission" date="2018-07" db="EMBL/GenBank/DDBJ databases">
        <authorList>
            <consortium name="Genoscope - CEA"/>
            <person name="William W."/>
        </authorList>
    </citation>
    <scope>NUCLEOTIDE SEQUENCE</scope>
    <source>
        <strain evidence="1">IK1</strain>
    </source>
</reference>
<gene>
    <name evidence="1" type="ORF">TRIP_B200294</name>
</gene>
<evidence type="ECO:0000313" key="1">
    <source>
        <dbReference type="EMBL" id="VBB42154.1"/>
    </source>
</evidence>